<evidence type="ECO:0000256" key="12">
    <source>
        <dbReference type="NCBIfam" id="TIGR01474"/>
    </source>
</evidence>
<dbReference type="HAMAP" id="MF_01635">
    <property type="entry name" value="UbiA"/>
    <property type="match status" value="1"/>
</dbReference>
<comment type="cofactor">
    <cofactor evidence="1 11">
        <name>Mg(2+)</name>
        <dbReference type="ChEBI" id="CHEBI:18420"/>
    </cofactor>
</comment>
<reference evidence="14" key="1">
    <citation type="journal article" date="2019" name="Int. J. Syst. Evol. Microbiol.">
        <title>The Global Catalogue of Microorganisms (GCM) 10K type strain sequencing project: providing services to taxonomists for standard genome sequencing and annotation.</title>
        <authorList>
            <consortium name="The Broad Institute Genomics Platform"/>
            <consortium name="The Broad Institute Genome Sequencing Center for Infectious Disease"/>
            <person name="Wu L."/>
            <person name="Ma J."/>
        </authorList>
    </citation>
    <scope>NUCLEOTIDE SEQUENCE [LARGE SCALE GENOMIC DNA]</scope>
    <source>
        <strain evidence="14">KCTC 52473</strain>
    </source>
</reference>
<dbReference type="Proteomes" id="UP001595478">
    <property type="component" value="Unassembled WGS sequence"/>
</dbReference>
<dbReference type="PANTHER" id="PTHR11048:SF28">
    <property type="entry name" value="4-HYDROXYBENZOATE POLYPRENYLTRANSFERASE, MITOCHONDRIAL"/>
    <property type="match status" value="1"/>
</dbReference>
<keyword evidence="10 11" id="KW-0472">Membrane</keyword>
<comment type="caution">
    <text evidence="13">The sequence shown here is derived from an EMBL/GenBank/DDBJ whole genome shotgun (WGS) entry which is preliminary data.</text>
</comment>
<dbReference type="Pfam" id="PF01040">
    <property type="entry name" value="UbiA"/>
    <property type="match status" value="1"/>
</dbReference>
<dbReference type="InterPro" id="IPR039653">
    <property type="entry name" value="Prenyltransferase"/>
</dbReference>
<evidence type="ECO:0000313" key="13">
    <source>
        <dbReference type="EMBL" id="MFC3123093.1"/>
    </source>
</evidence>
<keyword evidence="7 11" id="KW-0831">Ubiquinone biosynthesis</keyword>
<dbReference type="CDD" id="cd13959">
    <property type="entry name" value="PT_UbiA_COQ2"/>
    <property type="match status" value="1"/>
</dbReference>
<feature type="transmembrane region" description="Helical" evidence="11">
    <location>
        <begin position="124"/>
        <end position="140"/>
    </location>
</feature>
<dbReference type="EC" id="2.5.1.39" evidence="11 12"/>
<dbReference type="Gene3D" id="1.10.357.140">
    <property type="entry name" value="UbiA prenyltransferase"/>
    <property type="match status" value="1"/>
</dbReference>
<dbReference type="InterPro" id="IPR000537">
    <property type="entry name" value="UbiA_prenyltransferase"/>
</dbReference>
<name>A0ABV7FRY2_9ALTE</name>
<gene>
    <name evidence="11 13" type="primary">ubiA</name>
    <name evidence="13" type="ORF">ACFOHL_15835</name>
</gene>
<evidence type="ECO:0000256" key="4">
    <source>
        <dbReference type="ARBA" id="ARBA00022475"/>
    </source>
</evidence>
<dbReference type="Gene3D" id="1.20.120.1780">
    <property type="entry name" value="UbiA prenyltransferase"/>
    <property type="match status" value="1"/>
</dbReference>
<evidence type="ECO:0000256" key="5">
    <source>
        <dbReference type="ARBA" id="ARBA00022519"/>
    </source>
</evidence>
<keyword evidence="6 11" id="KW-0808">Transferase</keyword>
<dbReference type="RefSeq" id="WP_376921374.1">
    <property type="nucleotide sequence ID" value="NZ_JBHRSW010000047.1"/>
</dbReference>
<feature type="transmembrane region" description="Helical" evidence="11">
    <location>
        <begin position="47"/>
        <end position="64"/>
    </location>
</feature>
<dbReference type="NCBIfam" id="TIGR01474">
    <property type="entry name" value="ubiA_proteo"/>
    <property type="match status" value="1"/>
</dbReference>
<evidence type="ECO:0000256" key="6">
    <source>
        <dbReference type="ARBA" id="ARBA00022679"/>
    </source>
</evidence>
<feature type="transmembrane region" description="Helical" evidence="11">
    <location>
        <begin position="279"/>
        <end position="296"/>
    </location>
</feature>
<evidence type="ECO:0000256" key="11">
    <source>
        <dbReference type="HAMAP-Rule" id="MF_01635"/>
    </source>
</evidence>
<comment type="catalytic activity">
    <reaction evidence="11">
        <text>all-trans-octaprenyl diphosphate + 4-hydroxybenzoate = 4-hydroxy-3-(all-trans-octaprenyl)benzoate + diphosphate</text>
        <dbReference type="Rhea" id="RHEA:27782"/>
        <dbReference type="ChEBI" id="CHEBI:1617"/>
        <dbReference type="ChEBI" id="CHEBI:17879"/>
        <dbReference type="ChEBI" id="CHEBI:33019"/>
        <dbReference type="ChEBI" id="CHEBI:57711"/>
        <dbReference type="EC" id="2.5.1.39"/>
    </reaction>
</comment>
<comment type="subcellular location">
    <subcellularLocation>
        <location evidence="11">Cell inner membrane</location>
        <topology evidence="11">Multi-pass membrane protein</topology>
    </subcellularLocation>
    <subcellularLocation>
        <location evidence="2">Membrane</location>
        <topology evidence="2">Multi-pass membrane protein</topology>
    </subcellularLocation>
</comment>
<dbReference type="PANTHER" id="PTHR11048">
    <property type="entry name" value="PRENYLTRANSFERASES"/>
    <property type="match status" value="1"/>
</dbReference>
<keyword evidence="4 11" id="KW-1003">Cell membrane</keyword>
<feature type="transmembrane region" description="Helical" evidence="11">
    <location>
        <begin position="242"/>
        <end position="259"/>
    </location>
</feature>
<keyword evidence="14" id="KW-1185">Reference proteome</keyword>
<accession>A0ABV7FRY2</accession>
<evidence type="ECO:0000256" key="7">
    <source>
        <dbReference type="ARBA" id="ARBA00022688"/>
    </source>
</evidence>
<keyword evidence="5 11" id="KW-0997">Cell inner membrane</keyword>
<proteinExistence type="inferred from homology"/>
<dbReference type="GO" id="GO:0008412">
    <property type="term" value="F:4-hydroxybenzoate polyprenyltransferase activity"/>
    <property type="evidence" value="ECO:0007669"/>
    <property type="project" value="UniProtKB-EC"/>
</dbReference>
<sequence length="297" mass="33279">MKNQLDFSKLRIYGQLMRLDRPIGIYLLLWPTLWSILVASYSATGEGLPSLSITIIFVVGVVLMRSAGCVINDFADRHVDGHVLRTQSRPLATGKVKPQEALQLFALLVSMSFMLVLLLNWQTVLLSVVALVLASLYPFMKRYTHFPQVVLGAAYSWSIPMAAMAILGTIPNWVWYMYAANLCWTIAYDTLYAMVDRNDDLKIGVKSTAIFFGRFDLGAVASLQAIAIILLSYTYYLCGLAWPAYAGLVAAFLLFLKQWSSTKNRDRDACFQAFLDNHWVGMVIAASLAAAIFIQWY</sequence>
<organism evidence="13 14">
    <name type="scientific">Agaribacter flavus</name>
    <dbReference type="NCBI Taxonomy" id="1902781"/>
    <lineage>
        <taxon>Bacteria</taxon>
        <taxon>Pseudomonadati</taxon>
        <taxon>Pseudomonadota</taxon>
        <taxon>Gammaproteobacteria</taxon>
        <taxon>Alteromonadales</taxon>
        <taxon>Alteromonadaceae</taxon>
        <taxon>Agaribacter</taxon>
    </lineage>
</organism>
<dbReference type="InterPro" id="IPR006370">
    <property type="entry name" value="HB_polyprenyltransferase-like"/>
</dbReference>
<evidence type="ECO:0000256" key="1">
    <source>
        <dbReference type="ARBA" id="ARBA00001946"/>
    </source>
</evidence>
<evidence type="ECO:0000256" key="3">
    <source>
        <dbReference type="ARBA" id="ARBA00005985"/>
    </source>
</evidence>
<dbReference type="InterPro" id="IPR044878">
    <property type="entry name" value="UbiA_sf"/>
</dbReference>
<evidence type="ECO:0000313" key="14">
    <source>
        <dbReference type="Proteomes" id="UP001595478"/>
    </source>
</evidence>
<comment type="function">
    <text evidence="11">Catalyzes the prenylation of para-hydroxybenzoate (PHB) with an all-trans polyprenyl group. Mediates the second step in the final reaction sequence of ubiquinone-8 (UQ-8) biosynthesis, which is the condensation of the polyisoprenoid side chain with PHB, generating the first membrane-bound Q intermediate 3-octaprenyl-4-hydroxybenzoate.</text>
</comment>
<feature type="transmembrane region" description="Helical" evidence="11">
    <location>
        <begin position="149"/>
        <end position="167"/>
    </location>
</feature>
<keyword evidence="9 11" id="KW-1133">Transmembrane helix</keyword>
<evidence type="ECO:0000256" key="9">
    <source>
        <dbReference type="ARBA" id="ARBA00022989"/>
    </source>
</evidence>
<evidence type="ECO:0000256" key="8">
    <source>
        <dbReference type="ARBA" id="ARBA00022692"/>
    </source>
</evidence>
<feature type="transmembrane region" description="Helical" evidence="11">
    <location>
        <begin position="21"/>
        <end position="41"/>
    </location>
</feature>
<evidence type="ECO:0000256" key="2">
    <source>
        <dbReference type="ARBA" id="ARBA00004141"/>
    </source>
</evidence>
<dbReference type="EMBL" id="JBHRSW010000047">
    <property type="protein sequence ID" value="MFC3123093.1"/>
    <property type="molecule type" value="Genomic_DNA"/>
</dbReference>
<keyword evidence="8 11" id="KW-0812">Transmembrane</keyword>
<evidence type="ECO:0000256" key="10">
    <source>
        <dbReference type="ARBA" id="ARBA00023136"/>
    </source>
</evidence>
<comment type="similarity">
    <text evidence="3 11">Belongs to the UbiA prenyltransferase family.</text>
</comment>
<protein>
    <recommendedName>
        <fullName evidence="11 12">4-hydroxybenzoate octaprenyltransferase</fullName>
        <ecNumber evidence="11 12">2.5.1.39</ecNumber>
    </recommendedName>
    <alternativeName>
        <fullName evidence="11">4-HB polyprenyltransferase</fullName>
    </alternativeName>
</protein>
<feature type="transmembrane region" description="Helical" evidence="11">
    <location>
        <begin position="215"/>
        <end position="236"/>
    </location>
</feature>
<keyword evidence="11" id="KW-0460">Magnesium</keyword>
<comment type="pathway">
    <text evidence="11">Cofactor biosynthesis; ubiquinone biosynthesis.</text>
</comment>